<evidence type="ECO:0000256" key="1">
    <source>
        <dbReference type="SAM" id="MobiDB-lite"/>
    </source>
</evidence>
<reference evidence="2 3" key="1">
    <citation type="submission" date="2024-06" db="EMBL/GenBank/DDBJ databases">
        <title>Genomics of switchgrass bacterial isolates.</title>
        <authorList>
            <person name="Shade A."/>
        </authorList>
    </citation>
    <scope>NUCLEOTIDE SEQUENCE [LARGE SCALE GENOMIC DNA]</scope>
    <source>
        <strain evidence="2 3">PvP084</strain>
    </source>
</reference>
<gene>
    <name evidence="2" type="ORF">ABIC20_007263</name>
</gene>
<dbReference type="Proteomes" id="UP001549119">
    <property type="component" value="Unassembled WGS sequence"/>
</dbReference>
<dbReference type="EMBL" id="JBEPNW010000007">
    <property type="protein sequence ID" value="MET3869878.1"/>
    <property type="molecule type" value="Genomic_DNA"/>
</dbReference>
<accession>A0ABV2NTM0</accession>
<proteinExistence type="predicted"/>
<organism evidence="2 3">
    <name type="scientific">Methylobacterium radiotolerans</name>
    <dbReference type="NCBI Taxonomy" id="31998"/>
    <lineage>
        <taxon>Bacteria</taxon>
        <taxon>Pseudomonadati</taxon>
        <taxon>Pseudomonadota</taxon>
        <taxon>Alphaproteobacteria</taxon>
        <taxon>Hyphomicrobiales</taxon>
        <taxon>Methylobacteriaceae</taxon>
        <taxon>Methylobacterium</taxon>
    </lineage>
</organism>
<protein>
    <recommendedName>
        <fullName evidence="4">HNH endonuclease</fullName>
    </recommendedName>
</protein>
<evidence type="ECO:0008006" key="4">
    <source>
        <dbReference type="Google" id="ProtNLM"/>
    </source>
</evidence>
<feature type="region of interest" description="Disordered" evidence="1">
    <location>
        <begin position="135"/>
        <end position="177"/>
    </location>
</feature>
<evidence type="ECO:0000313" key="3">
    <source>
        <dbReference type="Proteomes" id="UP001549119"/>
    </source>
</evidence>
<feature type="compositionally biased region" description="Basic and acidic residues" evidence="1">
    <location>
        <begin position="162"/>
        <end position="171"/>
    </location>
</feature>
<keyword evidence="3" id="KW-1185">Reference proteome</keyword>
<sequence>MPIRREHRFFYPIDWPQLSAVIRFRRAGGRCEACRRPHGQTVFHLGDGRWWDGEFGAWRDGHGKRVPVGSADDVLGRVRRTRVVLAAAHRDHDTSNNAGANLAAFCQRCHLIHDRPEHRRRRWLTLFRRKALGDCSADPMPEGTRQLRKLEDAAAAAPASALDHDDQRVEVTKASPL</sequence>
<name>A0ABV2NTM0_9HYPH</name>
<comment type="caution">
    <text evidence="2">The sequence shown here is derived from an EMBL/GenBank/DDBJ whole genome shotgun (WGS) entry which is preliminary data.</text>
</comment>
<evidence type="ECO:0000313" key="2">
    <source>
        <dbReference type="EMBL" id="MET3869878.1"/>
    </source>
</evidence>